<keyword evidence="2" id="KW-0812">Transmembrane</keyword>
<sequence length="126" mass="13262">MSMIDLLPAPSLPSHVRDLQNTNMGSNSDSNKAEQGLEAQAGGPSMKPTHSTIVYLSIAIAVVTTAAVLLCVLLSCGAKLRAPPAAARAARRRGFKEALQRSRKQSSASLDRPPTLQAQGIEPTMV</sequence>
<evidence type="ECO:0000313" key="4">
    <source>
        <dbReference type="Proteomes" id="UP000664859"/>
    </source>
</evidence>
<keyword evidence="4" id="KW-1185">Reference proteome</keyword>
<dbReference type="EMBL" id="JAFCMP010000002">
    <property type="protein sequence ID" value="KAG5192840.1"/>
    <property type="molecule type" value="Genomic_DNA"/>
</dbReference>
<keyword evidence="2" id="KW-0472">Membrane</keyword>
<feature type="compositionally biased region" description="Polar residues" evidence="1">
    <location>
        <begin position="19"/>
        <end position="30"/>
    </location>
</feature>
<feature type="transmembrane region" description="Helical" evidence="2">
    <location>
        <begin position="53"/>
        <end position="74"/>
    </location>
</feature>
<feature type="region of interest" description="Disordered" evidence="1">
    <location>
        <begin position="1"/>
        <end position="47"/>
    </location>
</feature>
<dbReference type="Proteomes" id="UP000664859">
    <property type="component" value="Unassembled WGS sequence"/>
</dbReference>
<evidence type="ECO:0000313" key="3">
    <source>
        <dbReference type="EMBL" id="KAG5192840.1"/>
    </source>
</evidence>
<name>A0A835ZFN8_9STRA</name>
<comment type="caution">
    <text evidence="3">The sequence shown here is derived from an EMBL/GenBank/DDBJ whole genome shotgun (WGS) entry which is preliminary data.</text>
</comment>
<protein>
    <submittedName>
        <fullName evidence="3">Uncharacterized protein</fullName>
    </submittedName>
</protein>
<gene>
    <name evidence="3" type="ORF">JKP88DRAFT_242701</name>
</gene>
<feature type="region of interest" description="Disordered" evidence="1">
    <location>
        <begin position="93"/>
        <end position="126"/>
    </location>
</feature>
<reference evidence="3" key="1">
    <citation type="submission" date="2021-02" db="EMBL/GenBank/DDBJ databases">
        <title>First Annotated Genome of the Yellow-green Alga Tribonema minus.</title>
        <authorList>
            <person name="Mahan K.M."/>
        </authorList>
    </citation>
    <scope>NUCLEOTIDE SEQUENCE</scope>
    <source>
        <strain evidence="3">UTEX B ZZ1240</strain>
    </source>
</reference>
<proteinExistence type="predicted"/>
<organism evidence="3 4">
    <name type="scientific">Tribonema minus</name>
    <dbReference type="NCBI Taxonomy" id="303371"/>
    <lineage>
        <taxon>Eukaryota</taxon>
        <taxon>Sar</taxon>
        <taxon>Stramenopiles</taxon>
        <taxon>Ochrophyta</taxon>
        <taxon>PX clade</taxon>
        <taxon>Xanthophyceae</taxon>
        <taxon>Tribonematales</taxon>
        <taxon>Tribonemataceae</taxon>
        <taxon>Tribonema</taxon>
    </lineage>
</organism>
<dbReference type="AlphaFoldDB" id="A0A835ZFN8"/>
<accession>A0A835ZFN8</accession>
<evidence type="ECO:0000256" key="1">
    <source>
        <dbReference type="SAM" id="MobiDB-lite"/>
    </source>
</evidence>
<keyword evidence="2" id="KW-1133">Transmembrane helix</keyword>
<evidence type="ECO:0000256" key="2">
    <source>
        <dbReference type="SAM" id="Phobius"/>
    </source>
</evidence>